<evidence type="ECO:0000256" key="1">
    <source>
        <dbReference type="PROSITE-ProRule" id="PRU00339"/>
    </source>
</evidence>
<gene>
    <name evidence="3" type="ORF">NC661_19900</name>
</gene>
<dbReference type="SUPFAM" id="SSF47413">
    <property type="entry name" value="lambda repressor-like DNA-binding domains"/>
    <property type="match status" value="1"/>
</dbReference>
<dbReference type="Gene3D" id="1.10.260.40">
    <property type="entry name" value="lambda repressor-like DNA-binding domains"/>
    <property type="match status" value="1"/>
</dbReference>
<dbReference type="Gene3D" id="1.25.40.10">
    <property type="entry name" value="Tetratricopeptide repeat domain"/>
    <property type="match status" value="1"/>
</dbReference>
<keyword evidence="4" id="KW-1185">Reference proteome</keyword>
<dbReference type="InterPro" id="IPR001387">
    <property type="entry name" value="Cro/C1-type_HTH"/>
</dbReference>
<protein>
    <submittedName>
        <fullName evidence="3">Helix-turn-helix domain-containing protein</fullName>
    </submittedName>
</protein>
<organism evidence="3 4">
    <name type="scientific">Aquibacillus koreensis</name>
    <dbReference type="NCBI Taxonomy" id="279446"/>
    <lineage>
        <taxon>Bacteria</taxon>
        <taxon>Bacillati</taxon>
        <taxon>Bacillota</taxon>
        <taxon>Bacilli</taxon>
        <taxon>Bacillales</taxon>
        <taxon>Bacillaceae</taxon>
        <taxon>Aquibacillus</taxon>
    </lineage>
</organism>
<dbReference type="RefSeq" id="WP_259870065.1">
    <property type="nucleotide sequence ID" value="NZ_JAMQJZ010000024.1"/>
</dbReference>
<dbReference type="PROSITE" id="PS50943">
    <property type="entry name" value="HTH_CROC1"/>
    <property type="match status" value="1"/>
</dbReference>
<feature type="domain" description="HTH cro/C1-type" evidence="2">
    <location>
        <begin position="7"/>
        <end position="60"/>
    </location>
</feature>
<accession>A0A9X4ALN3</accession>
<keyword evidence="1" id="KW-0802">TPR repeat</keyword>
<dbReference type="CDD" id="cd00093">
    <property type="entry name" value="HTH_XRE"/>
    <property type="match status" value="1"/>
</dbReference>
<dbReference type="PANTHER" id="PTHR37038:SF14">
    <property type="entry name" value="TRANSCRIPTIONAL ACTIVATOR"/>
    <property type="match status" value="1"/>
</dbReference>
<evidence type="ECO:0000313" key="3">
    <source>
        <dbReference type="EMBL" id="MDC3422620.1"/>
    </source>
</evidence>
<dbReference type="InterPro" id="IPR010982">
    <property type="entry name" value="Lambda_DNA-bd_dom_sf"/>
</dbReference>
<dbReference type="SMART" id="SM00028">
    <property type="entry name" value="TPR"/>
    <property type="match status" value="4"/>
</dbReference>
<dbReference type="InterPro" id="IPR019734">
    <property type="entry name" value="TPR_rpt"/>
</dbReference>
<dbReference type="GO" id="GO:0003677">
    <property type="term" value="F:DNA binding"/>
    <property type="evidence" value="ECO:0007669"/>
    <property type="project" value="InterPro"/>
</dbReference>
<dbReference type="PROSITE" id="PS50005">
    <property type="entry name" value="TPR"/>
    <property type="match status" value="1"/>
</dbReference>
<dbReference type="PANTHER" id="PTHR37038">
    <property type="entry name" value="TRANSCRIPTIONAL REGULATOR-RELATED"/>
    <property type="match status" value="1"/>
</dbReference>
<dbReference type="AlphaFoldDB" id="A0A9X4ALN3"/>
<dbReference type="InterPro" id="IPR053163">
    <property type="entry name" value="HTH-type_regulator_Rgg"/>
</dbReference>
<dbReference type="Pfam" id="PF13181">
    <property type="entry name" value="TPR_8"/>
    <property type="match status" value="2"/>
</dbReference>
<comment type="caution">
    <text evidence="3">The sequence shown here is derived from an EMBL/GenBank/DDBJ whole genome shotgun (WGS) entry which is preliminary data.</text>
</comment>
<evidence type="ECO:0000259" key="2">
    <source>
        <dbReference type="PROSITE" id="PS50943"/>
    </source>
</evidence>
<proteinExistence type="predicted"/>
<dbReference type="SMART" id="SM00530">
    <property type="entry name" value="HTH_XRE"/>
    <property type="match status" value="1"/>
</dbReference>
<dbReference type="Proteomes" id="UP001145072">
    <property type="component" value="Unassembled WGS sequence"/>
</dbReference>
<feature type="repeat" description="TPR" evidence="1">
    <location>
        <begin position="272"/>
        <end position="305"/>
    </location>
</feature>
<reference evidence="3" key="1">
    <citation type="submission" date="2022-06" db="EMBL/GenBank/DDBJ databases">
        <title>Aquibacillus sp. a new bacterium isolated from soil saline samples.</title>
        <authorList>
            <person name="Galisteo C."/>
            <person name="De La Haba R."/>
            <person name="Sanchez-Porro C."/>
            <person name="Ventosa A."/>
        </authorList>
    </citation>
    <scope>NUCLEOTIDE SEQUENCE</scope>
    <source>
        <strain evidence="3">JCM 12387</strain>
    </source>
</reference>
<dbReference type="InterPro" id="IPR011990">
    <property type="entry name" value="TPR-like_helical_dom_sf"/>
</dbReference>
<dbReference type="SUPFAM" id="SSF48452">
    <property type="entry name" value="TPR-like"/>
    <property type="match status" value="2"/>
</dbReference>
<sequence>MHIGRRIHIERSLKGYTLSSLAQGITSKSYLSKLENGDAVPSEEILQSLAERLHLPSDFILCHDQEDSQLWSMLKQLFYYSIMDIGKTESIIELIESDYYFNLRSPQQEFYYLVLKNLVLIKKKQTEELENVHHRYLVPYLEGVEIESLPTEIQRAVYCYFGYYHFSQLHYKKSLDNLSRLYEIIDNQDIKAAIIYNISILYKRMGQFQDAIIAAKKAIEHYKQIDSTYYLALCFNSVGDLYREKKLNKEALVEFENAKKLAEEHSYKNILSYTYHNIGLISKESGDHEKASTYFYKALHQKMEKDSLLITYRELISCKLNERKIEEARQLYDTAKLLTDKEEDYKKLAFNFTEYYYINKEFEHYEKELNALVLYFEKTNNVKFLVICYKKLAAFYFQLGKFKKSAILYDKAFDIIES</sequence>
<name>A0A9X4ALN3_9BACI</name>
<evidence type="ECO:0000313" key="4">
    <source>
        <dbReference type="Proteomes" id="UP001145072"/>
    </source>
</evidence>
<dbReference type="EMBL" id="JAMQJZ010000024">
    <property type="protein sequence ID" value="MDC3422620.1"/>
    <property type="molecule type" value="Genomic_DNA"/>
</dbReference>
<dbReference type="Pfam" id="PF01381">
    <property type="entry name" value="HTH_3"/>
    <property type="match status" value="1"/>
</dbReference>